<feature type="region of interest" description="Disordered" evidence="1">
    <location>
        <begin position="88"/>
        <end position="121"/>
    </location>
</feature>
<organism evidence="2 3">
    <name type="scientific">Planktothrix tepida PCC 9214</name>
    <dbReference type="NCBI Taxonomy" id="671072"/>
    <lineage>
        <taxon>Bacteria</taxon>
        <taxon>Bacillati</taxon>
        <taxon>Cyanobacteriota</taxon>
        <taxon>Cyanophyceae</taxon>
        <taxon>Oscillatoriophycideae</taxon>
        <taxon>Oscillatoriales</taxon>
        <taxon>Microcoleaceae</taxon>
        <taxon>Planktothrix</taxon>
    </lineage>
</organism>
<dbReference type="Proteomes" id="UP000184315">
    <property type="component" value="Unassembled WGS sequence"/>
</dbReference>
<evidence type="ECO:0000313" key="2">
    <source>
        <dbReference type="EMBL" id="CUR34708.1"/>
    </source>
</evidence>
<proteinExistence type="predicted"/>
<evidence type="ECO:0000256" key="1">
    <source>
        <dbReference type="SAM" id="MobiDB-lite"/>
    </source>
</evidence>
<reference evidence="3" key="1">
    <citation type="submission" date="2015-10" db="EMBL/GenBank/DDBJ databases">
        <authorList>
            <person name="Regsiter A."/>
            <person name="william w."/>
        </authorList>
    </citation>
    <scope>NUCLEOTIDE SEQUENCE [LARGE SCALE GENOMIC DNA]</scope>
</reference>
<sequence length="359" mass="41459">MNNPNHPNYLGLFLHLRDAGMSLTVEQYLLFQKALTLGFGQSNLADLKQLCRLLWFKPKASFNSDIFDTEFDRYFARFQSQKLPETLLKPETIPTPPTLEITPNQTSSTPDKIPTPKPSSSVQIPIAVRREGFQPQTSKKTSKDFSFNVQNLPVTERQILQTWRFLRYPITEGQATELDIPATLAQIYRQGQIFEPVLRPRRVNRLELLLLIDWDGSMIPFHILAQQLITSLKKHTFGKTQIYYFRNCPHHYLYLFPNQPEAKPINEILPTLHKNRTIVVIFSDGGAGRGNYNPERIELTQVFFDKIEPLVRSLIWLNPLPEDRWQNTTTAGIIETLNLPMFEFNCSGLNAMVRVISRC</sequence>
<evidence type="ECO:0000313" key="3">
    <source>
        <dbReference type="Proteomes" id="UP000184315"/>
    </source>
</evidence>
<dbReference type="PANTHER" id="PTHR39338">
    <property type="entry name" value="BLL5662 PROTEIN-RELATED"/>
    <property type="match status" value="1"/>
</dbReference>
<dbReference type="AlphaFoldDB" id="A0A1J1LS79"/>
<keyword evidence="3" id="KW-1185">Reference proteome</keyword>
<dbReference type="RefSeq" id="WP_072721449.1">
    <property type="nucleotide sequence ID" value="NZ_LN889813.1"/>
</dbReference>
<feature type="compositionally biased region" description="Low complexity" evidence="1">
    <location>
        <begin position="88"/>
        <end position="103"/>
    </location>
</feature>
<dbReference type="STRING" id="671072.PL9214650147"/>
<name>A0A1J1LS79_9CYAN</name>
<accession>A0A1J1LS79</accession>
<dbReference type="OrthoDB" id="9764216at2"/>
<protein>
    <submittedName>
        <fullName evidence="2">Putative VWA containing CoxE family protein</fullName>
    </submittedName>
</protein>
<gene>
    <name evidence="2" type="ORF">PL9214650147</name>
</gene>
<dbReference type="EMBL" id="CZDF01000172">
    <property type="protein sequence ID" value="CUR34708.1"/>
    <property type="molecule type" value="Genomic_DNA"/>
</dbReference>
<dbReference type="PANTHER" id="PTHR39338:SF7">
    <property type="entry name" value="BLL6692 PROTEIN"/>
    <property type="match status" value="1"/>
</dbReference>